<evidence type="ECO:0000313" key="2">
    <source>
        <dbReference type="EMBL" id="KAF2400615.1"/>
    </source>
</evidence>
<proteinExistence type="predicted"/>
<feature type="region of interest" description="Disordered" evidence="1">
    <location>
        <begin position="1"/>
        <end position="41"/>
    </location>
</feature>
<dbReference type="Proteomes" id="UP000799640">
    <property type="component" value="Unassembled WGS sequence"/>
</dbReference>
<feature type="region of interest" description="Disordered" evidence="1">
    <location>
        <begin position="78"/>
        <end position="141"/>
    </location>
</feature>
<dbReference type="AlphaFoldDB" id="A0A6G1HY04"/>
<evidence type="ECO:0000256" key="1">
    <source>
        <dbReference type="SAM" id="MobiDB-lite"/>
    </source>
</evidence>
<dbReference type="EMBL" id="ML996694">
    <property type="protein sequence ID" value="KAF2400615.1"/>
    <property type="molecule type" value="Genomic_DNA"/>
</dbReference>
<reference evidence="2" key="1">
    <citation type="journal article" date="2020" name="Stud. Mycol.">
        <title>101 Dothideomycetes genomes: a test case for predicting lifestyles and emergence of pathogens.</title>
        <authorList>
            <person name="Haridas S."/>
            <person name="Albert R."/>
            <person name="Binder M."/>
            <person name="Bloem J."/>
            <person name="Labutti K."/>
            <person name="Salamov A."/>
            <person name="Andreopoulos B."/>
            <person name="Baker S."/>
            <person name="Barry K."/>
            <person name="Bills G."/>
            <person name="Bluhm B."/>
            <person name="Cannon C."/>
            <person name="Castanera R."/>
            <person name="Culley D."/>
            <person name="Daum C."/>
            <person name="Ezra D."/>
            <person name="Gonzalez J."/>
            <person name="Henrissat B."/>
            <person name="Kuo A."/>
            <person name="Liang C."/>
            <person name="Lipzen A."/>
            <person name="Lutzoni F."/>
            <person name="Magnuson J."/>
            <person name="Mondo S."/>
            <person name="Nolan M."/>
            <person name="Ohm R."/>
            <person name="Pangilinan J."/>
            <person name="Park H.-J."/>
            <person name="Ramirez L."/>
            <person name="Alfaro M."/>
            <person name="Sun H."/>
            <person name="Tritt A."/>
            <person name="Yoshinaga Y."/>
            <person name="Zwiers L.-H."/>
            <person name="Turgeon B."/>
            <person name="Goodwin S."/>
            <person name="Spatafora J."/>
            <person name="Crous P."/>
            <person name="Grigoriev I."/>
        </authorList>
    </citation>
    <scope>NUCLEOTIDE SEQUENCE</scope>
    <source>
        <strain evidence="2">CBS 262.69</strain>
    </source>
</reference>
<sequence>MQAGQAASRSQTSQPCAAPTPSCDTFRSSALPVPVAQHSRKTTYQALTIAQQHQSPLKIPHSTPSHATLPTILHLHLTPRIPCQDRHRPPPRTIGTNRPTQPKPPPPCASEKRGSHVGGAPSCGSPSDITCPPHFPHPASS</sequence>
<keyword evidence="3" id="KW-1185">Reference proteome</keyword>
<evidence type="ECO:0000313" key="3">
    <source>
        <dbReference type="Proteomes" id="UP000799640"/>
    </source>
</evidence>
<protein>
    <submittedName>
        <fullName evidence="2">Uncharacterized protein</fullName>
    </submittedName>
</protein>
<name>A0A6G1HY04_9PEZI</name>
<organism evidence="2 3">
    <name type="scientific">Trichodelitschia bisporula</name>
    <dbReference type="NCBI Taxonomy" id="703511"/>
    <lineage>
        <taxon>Eukaryota</taxon>
        <taxon>Fungi</taxon>
        <taxon>Dikarya</taxon>
        <taxon>Ascomycota</taxon>
        <taxon>Pezizomycotina</taxon>
        <taxon>Dothideomycetes</taxon>
        <taxon>Dothideomycetes incertae sedis</taxon>
        <taxon>Phaeotrichales</taxon>
        <taxon>Phaeotrichaceae</taxon>
        <taxon>Trichodelitschia</taxon>
    </lineage>
</organism>
<feature type="compositionally biased region" description="Polar residues" evidence="1">
    <location>
        <begin position="1"/>
        <end position="15"/>
    </location>
</feature>
<accession>A0A6G1HY04</accession>
<gene>
    <name evidence="2" type="ORF">EJ06DRAFT_529754</name>
</gene>